<protein>
    <submittedName>
        <fullName evidence="1">Uncharacterized protein</fullName>
    </submittedName>
</protein>
<proteinExistence type="predicted"/>
<evidence type="ECO:0000313" key="2">
    <source>
        <dbReference type="Proteomes" id="UP000326950"/>
    </source>
</evidence>
<name>A0A5N6VEP9_ASPTM</name>
<dbReference type="OrthoDB" id="3262926at2759"/>
<dbReference type="EMBL" id="ML738586">
    <property type="protein sequence ID" value="KAE8168231.1"/>
    <property type="molecule type" value="Genomic_DNA"/>
</dbReference>
<reference evidence="1 2" key="1">
    <citation type="submission" date="2019-04" db="EMBL/GenBank/DDBJ databases">
        <title>Friends and foes A comparative genomics study of 23 Aspergillus species from section Flavi.</title>
        <authorList>
            <consortium name="DOE Joint Genome Institute"/>
            <person name="Kjaerbolling I."/>
            <person name="Vesth T."/>
            <person name="Frisvad J.C."/>
            <person name="Nybo J.L."/>
            <person name="Theobald S."/>
            <person name="Kildgaard S."/>
            <person name="Isbrandt T."/>
            <person name="Kuo A."/>
            <person name="Sato A."/>
            <person name="Lyhne E.K."/>
            <person name="Kogle M.E."/>
            <person name="Wiebenga A."/>
            <person name="Kun R.S."/>
            <person name="Lubbers R.J."/>
            <person name="Makela M.R."/>
            <person name="Barry K."/>
            <person name="Chovatia M."/>
            <person name="Clum A."/>
            <person name="Daum C."/>
            <person name="Haridas S."/>
            <person name="He G."/>
            <person name="LaButti K."/>
            <person name="Lipzen A."/>
            <person name="Mondo S."/>
            <person name="Riley R."/>
            <person name="Salamov A."/>
            <person name="Simmons B.A."/>
            <person name="Magnuson J.K."/>
            <person name="Henrissat B."/>
            <person name="Mortensen U.H."/>
            <person name="Larsen T.O."/>
            <person name="Devries R.P."/>
            <person name="Grigoriev I.V."/>
            <person name="Machida M."/>
            <person name="Baker S.E."/>
            <person name="Andersen M.R."/>
        </authorList>
    </citation>
    <scope>NUCLEOTIDE SEQUENCE [LARGE SCALE GENOMIC DNA]</scope>
    <source>
        <strain evidence="1 2">CBS 117626</strain>
    </source>
</reference>
<gene>
    <name evidence="1" type="ORF">BDV40DRAFT_294777</name>
</gene>
<keyword evidence="2" id="KW-1185">Reference proteome</keyword>
<dbReference type="AlphaFoldDB" id="A0A5N6VEP9"/>
<evidence type="ECO:0000313" key="1">
    <source>
        <dbReference type="EMBL" id="KAE8168231.1"/>
    </source>
</evidence>
<dbReference type="Proteomes" id="UP000326950">
    <property type="component" value="Unassembled WGS sequence"/>
</dbReference>
<sequence length="154" mass="17044">MDLLAELENLAIEAENEIENEDNALINGLINTHRPTTQLKPQKRDYTTTYLVKLEGPLASPSHIQEIAGLLEPPRLKTGEGEFGKAAFCLIKGTTRLAILSALSNTTQRPTFIRLNMAGKDLSNYSMSPYLGSDIDPTLPHHRATNMDQIFLPT</sequence>
<accession>A0A5N6VEP9</accession>
<organism evidence="1 2">
    <name type="scientific">Aspergillus tamarii</name>
    <dbReference type="NCBI Taxonomy" id="41984"/>
    <lineage>
        <taxon>Eukaryota</taxon>
        <taxon>Fungi</taxon>
        <taxon>Dikarya</taxon>
        <taxon>Ascomycota</taxon>
        <taxon>Pezizomycotina</taxon>
        <taxon>Eurotiomycetes</taxon>
        <taxon>Eurotiomycetidae</taxon>
        <taxon>Eurotiales</taxon>
        <taxon>Aspergillaceae</taxon>
        <taxon>Aspergillus</taxon>
        <taxon>Aspergillus subgen. Circumdati</taxon>
    </lineage>
</organism>